<dbReference type="PANTHER" id="PTHR30093">
    <property type="entry name" value="GENERAL SECRETION PATHWAY PROTEIN G"/>
    <property type="match status" value="1"/>
</dbReference>
<dbReference type="Gene3D" id="3.30.700.10">
    <property type="entry name" value="Glycoprotein, Type 4 Pilin"/>
    <property type="match status" value="1"/>
</dbReference>
<feature type="domain" description="DUF1559" evidence="3">
    <location>
        <begin position="38"/>
        <end position="346"/>
    </location>
</feature>
<evidence type="ECO:0000256" key="1">
    <source>
        <dbReference type="SAM" id="MobiDB-lite"/>
    </source>
</evidence>
<evidence type="ECO:0000313" key="5">
    <source>
        <dbReference type="Proteomes" id="UP000676194"/>
    </source>
</evidence>
<feature type="transmembrane region" description="Helical" evidence="2">
    <location>
        <begin position="16"/>
        <end position="37"/>
    </location>
</feature>
<dbReference type="AlphaFoldDB" id="A0A8E6B813"/>
<keyword evidence="2" id="KW-1133">Transmembrane helix</keyword>
<dbReference type="InterPro" id="IPR027558">
    <property type="entry name" value="Pre_pil_HX9DG_C"/>
</dbReference>
<dbReference type="PROSITE" id="PS00409">
    <property type="entry name" value="PROKAR_NTER_METHYL"/>
    <property type="match status" value="1"/>
</dbReference>
<dbReference type="Proteomes" id="UP000676194">
    <property type="component" value="Chromosome"/>
</dbReference>
<dbReference type="RefSeq" id="WP_213496774.1">
    <property type="nucleotide sequence ID" value="NZ_CP074694.1"/>
</dbReference>
<dbReference type="PANTHER" id="PTHR30093:SF2">
    <property type="entry name" value="TYPE II SECRETION SYSTEM PROTEIN H"/>
    <property type="match status" value="1"/>
</dbReference>
<dbReference type="SUPFAM" id="SSF54523">
    <property type="entry name" value="Pili subunits"/>
    <property type="match status" value="1"/>
</dbReference>
<dbReference type="NCBIfam" id="TIGR02532">
    <property type="entry name" value="IV_pilin_GFxxxE"/>
    <property type="match status" value="1"/>
</dbReference>
<keyword evidence="5" id="KW-1185">Reference proteome</keyword>
<keyword evidence="2" id="KW-0472">Membrane</keyword>
<dbReference type="EMBL" id="CP074694">
    <property type="protein sequence ID" value="QVL32120.1"/>
    <property type="molecule type" value="Genomic_DNA"/>
</dbReference>
<dbReference type="InterPro" id="IPR011453">
    <property type="entry name" value="DUF1559"/>
</dbReference>
<sequence>MVQFFASRKTRRGFTLIELLVVIAIIAILIGLLLPAVQKVREAAARMKCTNNLKQLGLAMHNYESANMYFPTSGEGNDSSNQSTVMDTHSFFTQILPYVEQGNVFSKFDLNYAYNAPITDAVQNAAAAKSKIPIFLCPSNGYSQDDPKGYGQTDYMPISYTDIDPTTGARDLNSPKRYRSPGLLAVHNNISLTAGAGNYDSAGKYVPANITKRTPRNIAGVTDGLSNTMALIEDAGKNHESLSPFMLANYFDDCAACVDRSPTNRRNNYRWAEPDNGNGVSGPHQSTTSTQAKINNNASPIGGPTTCPWAKNNCGPNDEPFSFHTGGVNAVFGDGHVQFIRDSISPQTLRALCTPDQGEIVSLD</sequence>
<protein>
    <submittedName>
        <fullName evidence="4">DUF1559 domain-containing protein</fullName>
    </submittedName>
</protein>
<gene>
    <name evidence="4" type="ORF">KIH39_25340</name>
</gene>
<dbReference type="InterPro" id="IPR045584">
    <property type="entry name" value="Pilin-like"/>
</dbReference>
<evidence type="ECO:0000259" key="3">
    <source>
        <dbReference type="Pfam" id="PF07596"/>
    </source>
</evidence>
<accession>A0A8E6B813</accession>
<keyword evidence="2" id="KW-0812">Transmembrane</keyword>
<proteinExistence type="predicted"/>
<reference evidence="4" key="1">
    <citation type="submission" date="2021-05" db="EMBL/GenBank/DDBJ databases">
        <title>Complete genome sequence of the cellulolytic planctomycete Telmatocola sphagniphila SP2T and characterization of the first cellulase from planctomycetes.</title>
        <authorList>
            <person name="Rakitin A.L."/>
            <person name="Beletsky A.V."/>
            <person name="Naumoff D.G."/>
            <person name="Kulichevskaya I.S."/>
            <person name="Mardanov A.V."/>
            <person name="Ravin N.V."/>
            <person name="Dedysh S.N."/>
        </authorList>
    </citation>
    <scope>NUCLEOTIDE SEQUENCE</scope>
    <source>
        <strain evidence="4">SP2T</strain>
    </source>
</reference>
<organism evidence="4 5">
    <name type="scientific">Telmatocola sphagniphila</name>
    <dbReference type="NCBI Taxonomy" id="1123043"/>
    <lineage>
        <taxon>Bacteria</taxon>
        <taxon>Pseudomonadati</taxon>
        <taxon>Planctomycetota</taxon>
        <taxon>Planctomycetia</taxon>
        <taxon>Gemmatales</taxon>
        <taxon>Gemmataceae</taxon>
    </lineage>
</organism>
<feature type="compositionally biased region" description="Polar residues" evidence="1">
    <location>
        <begin position="283"/>
        <end position="299"/>
    </location>
</feature>
<dbReference type="Pfam" id="PF07963">
    <property type="entry name" value="N_methyl"/>
    <property type="match status" value="1"/>
</dbReference>
<dbReference type="NCBIfam" id="TIGR04294">
    <property type="entry name" value="pre_pil_HX9DG"/>
    <property type="match status" value="1"/>
</dbReference>
<evidence type="ECO:0000313" key="4">
    <source>
        <dbReference type="EMBL" id="QVL32120.1"/>
    </source>
</evidence>
<feature type="region of interest" description="Disordered" evidence="1">
    <location>
        <begin position="269"/>
        <end position="301"/>
    </location>
</feature>
<dbReference type="Pfam" id="PF07596">
    <property type="entry name" value="SBP_bac_10"/>
    <property type="match status" value="1"/>
</dbReference>
<name>A0A8E6B813_9BACT</name>
<dbReference type="InterPro" id="IPR012902">
    <property type="entry name" value="N_methyl_site"/>
</dbReference>
<dbReference type="KEGG" id="tsph:KIH39_25340"/>
<evidence type="ECO:0000256" key="2">
    <source>
        <dbReference type="SAM" id="Phobius"/>
    </source>
</evidence>